<keyword evidence="3" id="KW-1185">Reference proteome</keyword>
<feature type="region of interest" description="Disordered" evidence="1">
    <location>
        <begin position="1"/>
        <end position="54"/>
    </location>
</feature>
<evidence type="ECO:0000313" key="3">
    <source>
        <dbReference type="Proteomes" id="UP000324222"/>
    </source>
</evidence>
<sequence>MLIPSVSSGELKRSPGEASPRGLLGNTAGIRGSDGTVKSESSFRSGGSWSSSALSGWSGLGSGPMIKTGCWGGKKGAGPTGCMTRGFGGSAGGSGRTVGSLGTGPTISDI</sequence>
<organism evidence="2 3">
    <name type="scientific">Portunus trituberculatus</name>
    <name type="common">Swimming crab</name>
    <name type="synonym">Neptunus trituberculatus</name>
    <dbReference type="NCBI Taxonomy" id="210409"/>
    <lineage>
        <taxon>Eukaryota</taxon>
        <taxon>Metazoa</taxon>
        <taxon>Ecdysozoa</taxon>
        <taxon>Arthropoda</taxon>
        <taxon>Crustacea</taxon>
        <taxon>Multicrustacea</taxon>
        <taxon>Malacostraca</taxon>
        <taxon>Eumalacostraca</taxon>
        <taxon>Eucarida</taxon>
        <taxon>Decapoda</taxon>
        <taxon>Pleocyemata</taxon>
        <taxon>Brachyura</taxon>
        <taxon>Eubrachyura</taxon>
        <taxon>Portunoidea</taxon>
        <taxon>Portunidae</taxon>
        <taxon>Portuninae</taxon>
        <taxon>Portunus</taxon>
    </lineage>
</organism>
<name>A0A5B7FIE8_PORTR</name>
<evidence type="ECO:0000256" key="1">
    <source>
        <dbReference type="SAM" id="MobiDB-lite"/>
    </source>
</evidence>
<dbReference type="Proteomes" id="UP000324222">
    <property type="component" value="Unassembled WGS sequence"/>
</dbReference>
<reference evidence="2 3" key="1">
    <citation type="submission" date="2019-05" db="EMBL/GenBank/DDBJ databases">
        <title>Another draft genome of Portunus trituberculatus and its Hox gene families provides insights of decapod evolution.</title>
        <authorList>
            <person name="Jeong J.-H."/>
            <person name="Song I."/>
            <person name="Kim S."/>
            <person name="Choi T."/>
            <person name="Kim D."/>
            <person name="Ryu S."/>
            <person name="Kim W."/>
        </authorList>
    </citation>
    <scope>NUCLEOTIDE SEQUENCE [LARGE SCALE GENOMIC DNA]</scope>
    <source>
        <tissue evidence="2">Muscle</tissue>
    </source>
</reference>
<protein>
    <submittedName>
        <fullName evidence="2">Uncharacterized protein</fullName>
    </submittedName>
</protein>
<dbReference type="AlphaFoldDB" id="A0A5B7FIE8"/>
<evidence type="ECO:0000313" key="2">
    <source>
        <dbReference type="EMBL" id="MPC44708.1"/>
    </source>
</evidence>
<accession>A0A5B7FIE8</accession>
<dbReference type="EMBL" id="VSRR010006400">
    <property type="protein sequence ID" value="MPC44708.1"/>
    <property type="molecule type" value="Genomic_DNA"/>
</dbReference>
<feature type="compositionally biased region" description="Low complexity" evidence="1">
    <location>
        <begin position="39"/>
        <end position="54"/>
    </location>
</feature>
<comment type="caution">
    <text evidence="2">The sequence shown here is derived from an EMBL/GenBank/DDBJ whole genome shotgun (WGS) entry which is preliminary data.</text>
</comment>
<feature type="region of interest" description="Disordered" evidence="1">
    <location>
        <begin position="88"/>
        <end position="110"/>
    </location>
</feature>
<gene>
    <name evidence="2" type="ORF">E2C01_038387</name>
</gene>
<proteinExistence type="predicted"/>